<dbReference type="EMBL" id="HG992338">
    <property type="protein sequence ID" value="CAE6780218.1"/>
    <property type="molecule type" value="Genomic_DNA"/>
</dbReference>
<evidence type="ECO:0000313" key="5">
    <source>
        <dbReference type="Proteomes" id="UP000835287"/>
    </source>
</evidence>
<protein>
    <submittedName>
        <fullName evidence="4">Inositol 2-dehydrogenase/D-chiro-inositol 3-dehydrogenase</fullName>
    </submittedName>
</protein>
<keyword evidence="1" id="KW-0560">Oxidoreductase</keyword>
<accession>A0ABM8RZC4</accession>
<dbReference type="Proteomes" id="UP000835287">
    <property type="component" value="Chromosome"/>
</dbReference>
<gene>
    <name evidence="4" type="primary">iolG</name>
    <name evidence="4" type="ORF">XAC301_23800</name>
</gene>
<dbReference type="SUPFAM" id="SSF55347">
    <property type="entry name" value="Glyceraldehyde-3-phosphate dehydrogenase-like, C-terminal domain"/>
    <property type="match status" value="1"/>
</dbReference>
<dbReference type="EMBL" id="HG992338">
    <property type="protein sequence ID" value="CAE6780198.1"/>
    <property type="molecule type" value="Genomic_DNA"/>
</dbReference>
<name>A0ABM8RZC4_9XANT</name>
<feature type="domain" description="Gal80p-like C-terminal" evidence="3">
    <location>
        <begin position="134"/>
        <end position="273"/>
    </location>
</feature>
<evidence type="ECO:0000313" key="4">
    <source>
        <dbReference type="EMBL" id="CAE6780218.1"/>
    </source>
</evidence>
<dbReference type="InterPro" id="IPR050463">
    <property type="entry name" value="Gfo/Idh/MocA_oxidrdct_glycsds"/>
</dbReference>
<dbReference type="InterPro" id="IPR000683">
    <property type="entry name" value="Gfo/Idh/MocA-like_OxRdtase_N"/>
</dbReference>
<dbReference type="Gene3D" id="3.40.50.720">
    <property type="entry name" value="NAD(P)-binding Rossmann-like Domain"/>
    <property type="match status" value="1"/>
</dbReference>
<organism evidence="4 5">
    <name type="scientific">Xanthomonas arboricola pv. corylina</name>
    <dbReference type="NCBI Taxonomy" id="487821"/>
    <lineage>
        <taxon>Bacteria</taxon>
        <taxon>Pseudomonadati</taxon>
        <taxon>Pseudomonadota</taxon>
        <taxon>Gammaproteobacteria</taxon>
        <taxon>Lysobacterales</taxon>
        <taxon>Lysobacteraceae</taxon>
        <taxon>Xanthomonas</taxon>
    </lineage>
</organism>
<keyword evidence="5" id="KW-1185">Reference proteome</keyword>
<sequence>MKDKIRVGIVGVTPGRSWATVTHIPALQALPDYEIVAVANSHQASSEKAAKEFGIPKAFPSAAALAHDPDVDVVAVTVKVPFHKELVNAALDGKKQIYCEWPLGNGLVEAEAMAGRARELGIATAVGLQARSSPTIRYVRDLIRDGYVGKVLSSTLVGSAISNGATAPESLAYMFDQKNGASSFTIAFGHAIDALCWVLGEFREIDATLQTRCPTFIVEETKEVRPNDTHDQIVVGGVLENGTVVSAHYRGGLSRGTNLLWEINGTEGDLRITAPHGHLQMAELTLHGGRDDDSALSVMEIPAKYRTVPAELAGPAVAVAEAYARFAKGADTVEPPPDFDEAVKRHRLLDAIERSAATGTRIKL</sequence>
<dbReference type="InterPro" id="IPR036291">
    <property type="entry name" value="NAD(P)-bd_dom_sf"/>
</dbReference>
<dbReference type="PANTHER" id="PTHR43818:SF11">
    <property type="entry name" value="BCDNA.GH03377"/>
    <property type="match status" value="1"/>
</dbReference>
<dbReference type="InterPro" id="IPR055080">
    <property type="entry name" value="Gal80p-like_C"/>
</dbReference>
<evidence type="ECO:0000259" key="3">
    <source>
        <dbReference type="Pfam" id="PF22685"/>
    </source>
</evidence>
<dbReference type="Pfam" id="PF22685">
    <property type="entry name" value="Gal80p_C-like"/>
    <property type="match status" value="1"/>
</dbReference>
<feature type="domain" description="Gfo/Idh/MocA-like oxidoreductase N-terminal" evidence="2">
    <location>
        <begin position="5"/>
        <end position="127"/>
    </location>
</feature>
<dbReference type="SUPFAM" id="SSF51735">
    <property type="entry name" value="NAD(P)-binding Rossmann-fold domains"/>
    <property type="match status" value="1"/>
</dbReference>
<dbReference type="RefSeq" id="WP_212583836.1">
    <property type="nucleotide sequence ID" value="NZ_CP062164.1"/>
</dbReference>
<evidence type="ECO:0000256" key="1">
    <source>
        <dbReference type="ARBA" id="ARBA00023002"/>
    </source>
</evidence>
<dbReference type="Gene3D" id="3.30.360.10">
    <property type="entry name" value="Dihydrodipicolinate Reductase, domain 2"/>
    <property type="match status" value="1"/>
</dbReference>
<evidence type="ECO:0000259" key="2">
    <source>
        <dbReference type="Pfam" id="PF01408"/>
    </source>
</evidence>
<proteinExistence type="predicted"/>
<dbReference type="Pfam" id="PF01408">
    <property type="entry name" value="GFO_IDH_MocA"/>
    <property type="match status" value="1"/>
</dbReference>
<dbReference type="PANTHER" id="PTHR43818">
    <property type="entry name" value="BCDNA.GH03377"/>
    <property type="match status" value="1"/>
</dbReference>
<reference evidence="4 5" key="1">
    <citation type="submission" date="2021-02" db="EMBL/GenBank/DDBJ databases">
        <authorList>
            <person name="Pothier F. J."/>
        </authorList>
    </citation>
    <scope>NUCLEOTIDE SEQUENCE [LARGE SCALE GENOMIC DNA]</scope>
    <source>
        <strain evidence="4 5">301</strain>
    </source>
</reference>